<dbReference type="PROSITE" id="PS50893">
    <property type="entry name" value="ABC_TRANSPORTER_2"/>
    <property type="match status" value="1"/>
</dbReference>
<dbReference type="SMART" id="SM00382">
    <property type="entry name" value="AAA"/>
    <property type="match status" value="1"/>
</dbReference>
<dbReference type="PROSITE" id="PS50929">
    <property type="entry name" value="ABC_TM1F"/>
    <property type="match status" value="1"/>
</dbReference>
<evidence type="ECO:0000256" key="5">
    <source>
        <dbReference type="ARBA" id="ARBA00022692"/>
    </source>
</evidence>
<accession>A0A263D370</accession>
<dbReference type="InterPro" id="IPR027417">
    <property type="entry name" value="P-loop_NTPase"/>
</dbReference>
<dbReference type="RefSeq" id="WP_094863638.1">
    <property type="nucleotide sequence ID" value="NZ_NKYE01000009.1"/>
</dbReference>
<keyword evidence="8 10" id="KW-1133">Transmembrane helix</keyword>
<organism evidence="13 14">
    <name type="scientific">Amycolatopsis antarctica</name>
    <dbReference type="NCBI Taxonomy" id="1854586"/>
    <lineage>
        <taxon>Bacteria</taxon>
        <taxon>Bacillati</taxon>
        <taxon>Actinomycetota</taxon>
        <taxon>Actinomycetes</taxon>
        <taxon>Pseudonocardiales</taxon>
        <taxon>Pseudonocardiaceae</taxon>
        <taxon>Amycolatopsis</taxon>
    </lineage>
</organism>
<evidence type="ECO:0000256" key="7">
    <source>
        <dbReference type="ARBA" id="ARBA00022840"/>
    </source>
</evidence>
<dbReference type="InterPro" id="IPR011527">
    <property type="entry name" value="ABC1_TM_dom"/>
</dbReference>
<evidence type="ECO:0000256" key="9">
    <source>
        <dbReference type="ARBA" id="ARBA00023136"/>
    </source>
</evidence>
<dbReference type="GO" id="GO:0005524">
    <property type="term" value="F:ATP binding"/>
    <property type="evidence" value="ECO:0007669"/>
    <property type="project" value="UniProtKB-KW"/>
</dbReference>
<evidence type="ECO:0000256" key="6">
    <source>
        <dbReference type="ARBA" id="ARBA00022741"/>
    </source>
</evidence>
<dbReference type="Pfam" id="PF00005">
    <property type="entry name" value="ABC_tran"/>
    <property type="match status" value="1"/>
</dbReference>
<feature type="transmembrane region" description="Helical" evidence="10">
    <location>
        <begin position="265"/>
        <end position="296"/>
    </location>
</feature>
<keyword evidence="14" id="KW-1185">Reference proteome</keyword>
<comment type="caution">
    <text evidence="13">The sequence shown here is derived from an EMBL/GenBank/DDBJ whole genome shotgun (WGS) entry which is preliminary data.</text>
</comment>
<dbReference type="Proteomes" id="UP000242444">
    <property type="component" value="Unassembled WGS sequence"/>
</dbReference>
<evidence type="ECO:0000313" key="14">
    <source>
        <dbReference type="Proteomes" id="UP000242444"/>
    </source>
</evidence>
<feature type="transmembrane region" description="Helical" evidence="10">
    <location>
        <begin position="69"/>
        <end position="98"/>
    </location>
</feature>
<evidence type="ECO:0000256" key="3">
    <source>
        <dbReference type="ARBA" id="ARBA00022475"/>
    </source>
</evidence>
<dbReference type="OrthoDB" id="9806127at2"/>
<dbReference type="Gene3D" id="1.20.1560.10">
    <property type="entry name" value="ABC transporter type 1, transmembrane domain"/>
    <property type="match status" value="1"/>
</dbReference>
<evidence type="ECO:0000256" key="10">
    <source>
        <dbReference type="SAM" id="Phobius"/>
    </source>
</evidence>
<name>A0A263D370_9PSEU</name>
<dbReference type="InParanoid" id="A0A263D370"/>
<keyword evidence="5 10" id="KW-0812">Transmembrane</keyword>
<keyword evidence="9 10" id="KW-0472">Membrane</keyword>
<dbReference type="GO" id="GO:0005886">
    <property type="term" value="C:plasma membrane"/>
    <property type="evidence" value="ECO:0007669"/>
    <property type="project" value="UniProtKB-SubCell"/>
</dbReference>
<keyword evidence="6" id="KW-0547">Nucleotide-binding</keyword>
<dbReference type="InterPro" id="IPR039421">
    <property type="entry name" value="Type_1_exporter"/>
</dbReference>
<keyword evidence="3" id="KW-1003">Cell membrane</keyword>
<evidence type="ECO:0000259" key="12">
    <source>
        <dbReference type="PROSITE" id="PS50929"/>
    </source>
</evidence>
<feature type="domain" description="ABC transporter" evidence="11">
    <location>
        <begin position="346"/>
        <end position="580"/>
    </location>
</feature>
<dbReference type="InterPro" id="IPR003439">
    <property type="entry name" value="ABC_transporter-like_ATP-bd"/>
</dbReference>
<comment type="subcellular location">
    <subcellularLocation>
        <location evidence="1">Cell membrane</location>
        <topology evidence="1">Multi-pass membrane protein</topology>
    </subcellularLocation>
</comment>
<evidence type="ECO:0000256" key="8">
    <source>
        <dbReference type="ARBA" id="ARBA00022989"/>
    </source>
</evidence>
<dbReference type="SUPFAM" id="SSF90123">
    <property type="entry name" value="ABC transporter transmembrane region"/>
    <property type="match status" value="1"/>
</dbReference>
<evidence type="ECO:0000256" key="2">
    <source>
        <dbReference type="ARBA" id="ARBA00022448"/>
    </source>
</evidence>
<dbReference type="PANTHER" id="PTHR43394:SF1">
    <property type="entry name" value="ATP-BINDING CASSETTE SUB-FAMILY B MEMBER 10, MITOCHONDRIAL"/>
    <property type="match status" value="1"/>
</dbReference>
<dbReference type="FunFam" id="3.40.50.300:FF:001001">
    <property type="entry name" value="Multidrug ABC transporter ATP-binding protein"/>
    <property type="match status" value="1"/>
</dbReference>
<dbReference type="CDD" id="cd07346">
    <property type="entry name" value="ABC_6TM_exporters"/>
    <property type="match status" value="1"/>
</dbReference>
<gene>
    <name evidence="13" type="ORF">CFN78_16095</name>
</gene>
<feature type="domain" description="ABC transmembrane type-1" evidence="12">
    <location>
        <begin position="33"/>
        <end position="315"/>
    </location>
</feature>
<dbReference type="EMBL" id="NKYE01000009">
    <property type="protein sequence ID" value="OZM72067.1"/>
    <property type="molecule type" value="Genomic_DNA"/>
</dbReference>
<dbReference type="AlphaFoldDB" id="A0A263D370"/>
<keyword evidence="2" id="KW-0813">Transport</keyword>
<dbReference type="Pfam" id="PF00664">
    <property type="entry name" value="ABC_membrane"/>
    <property type="match status" value="1"/>
</dbReference>
<sequence length="588" mass="59992">MSPADTALLPTATPARTFAAVRASLRPYRVRTAAAALAILVSTGAGLLIAPLLGVVVDLIAEGGAAEAIILPVVLIAVAASIQGVVAAIGAGMIAHLGETVLARLRERFVERALALPLERIELAGSGDLTTRVTRDISIVGEAVRGALPVLLRSGLTIVLTFVAMAVLDWRFLLAALLAVPVQLNTVRWYAGRALRVYAEQRVAVGVQQQRLLGSVEGARTVRAFRLSGGHLDDIGARSSSAVALSLHGTRLVTRFFGRLNLAEYIGLTAVLVMAFVLVGNGSATVGTATAAALYFHSLFNPVNAALAIADDAQSAAASLARLVGVTELADTAGGARGTSTSSAAVKLAGVGHSYVDGHPVVRGVDLDLAAGELVAVVGASGAGKTTLAKLVAGVHRPTEGSILVDGVPPADLDPDAVAGTVVLVTQEVHVFAGPLAEDLRLARPAATDQELRSALSTVDALGWAEALPDGLGTVVGSGGHGLTATQAQQLALARLVLADPAVAVLDEATAEAGSSGARALERAAVAALRGRTGLVVAHRLTQAAVADRIVVMEHGRVVETGTHEELVRAGGRYGELWAAWADTRAGD</sequence>
<proteinExistence type="predicted"/>
<dbReference type="InterPro" id="IPR036640">
    <property type="entry name" value="ABC1_TM_sf"/>
</dbReference>
<evidence type="ECO:0000256" key="4">
    <source>
        <dbReference type="ARBA" id="ARBA00022519"/>
    </source>
</evidence>
<dbReference type="GO" id="GO:0015421">
    <property type="term" value="F:ABC-type oligopeptide transporter activity"/>
    <property type="evidence" value="ECO:0007669"/>
    <property type="project" value="TreeGrafter"/>
</dbReference>
<feature type="transmembrane region" description="Helical" evidence="10">
    <location>
        <begin position="32"/>
        <end position="57"/>
    </location>
</feature>
<evidence type="ECO:0000256" key="1">
    <source>
        <dbReference type="ARBA" id="ARBA00004651"/>
    </source>
</evidence>
<dbReference type="GO" id="GO:0016887">
    <property type="term" value="F:ATP hydrolysis activity"/>
    <property type="evidence" value="ECO:0007669"/>
    <property type="project" value="InterPro"/>
</dbReference>
<keyword evidence="7" id="KW-0067">ATP-binding</keyword>
<dbReference type="Gene3D" id="3.40.50.300">
    <property type="entry name" value="P-loop containing nucleotide triphosphate hydrolases"/>
    <property type="match status" value="1"/>
</dbReference>
<dbReference type="PANTHER" id="PTHR43394">
    <property type="entry name" value="ATP-DEPENDENT PERMEASE MDL1, MITOCHONDRIAL"/>
    <property type="match status" value="1"/>
</dbReference>
<dbReference type="InterPro" id="IPR003593">
    <property type="entry name" value="AAA+_ATPase"/>
</dbReference>
<evidence type="ECO:0000313" key="13">
    <source>
        <dbReference type="EMBL" id="OZM72067.1"/>
    </source>
</evidence>
<keyword evidence="4" id="KW-0997">Cell inner membrane</keyword>
<dbReference type="SUPFAM" id="SSF52540">
    <property type="entry name" value="P-loop containing nucleoside triphosphate hydrolases"/>
    <property type="match status" value="1"/>
</dbReference>
<evidence type="ECO:0000259" key="11">
    <source>
        <dbReference type="PROSITE" id="PS50893"/>
    </source>
</evidence>
<reference evidence="13 14" key="1">
    <citation type="submission" date="2017-07" db="EMBL/GenBank/DDBJ databases">
        <title>Amycolatopsis antarcticus sp. nov., isolated from the surface of an Antarcticus brown macroalga.</title>
        <authorList>
            <person name="Wang J."/>
            <person name="Leiva S."/>
            <person name="Huang J."/>
            <person name="Huang Y."/>
        </authorList>
    </citation>
    <scope>NUCLEOTIDE SEQUENCE [LARGE SCALE GENOMIC DNA]</scope>
    <source>
        <strain evidence="13 14">AU-G6</strain>
    </source>
</reference>
<protein>
    <submittedName>
        <fullName evidence="13">Multidrug ABC transporter permease</fullName>
    </submittedName>
</protein>